<reference evidence="9" key="8">
    <citation type="submission" date="2024-03" db="EMBL/GenBank/DDBJ databases">
        <title>Epithelial relay of microbial signals coordinates intestinal macrophage supported barrier repair.</title>
        <authorList>
            <person name="Tsai M.T."/>
        </authorList>
    </citation>
    <scope>NUCLEOTIDE SEQUENCE</scope>
    <source>
        <strain evidence="9">MS 21-1</strain>
    </source>
</reference>
<dbReference type="EMBL" id="DABCJL010000013">
    <property type="protein sequence ID" value="HAH7770892.1"/>
    <property type="molecule type" value="Genomic_DNA"/>
</dbReference>
<evidence type="ECO:0000313" key="10">
    <source>
        <dbReference type="Proteomes" id="UP000284508"/>
    </source>
</evidence>
<evidence type="ECO:0000313" key="2">
    <source>
        <dbReference type="EMBL" id="EMJ5255675.1"/>
    </source>
</evidence>
<evidence type="ECO:0000313" key="9">
    <source>
        <dbReference type="EMBL" id="WWX69740.1"/>
    </source>
</evidence>
<dbReference type="Proteomes" id="UP000843571">
    <property type="component" value="Unassembled WGS sequence"/>
</dbReference>
<dbReference type="Proteomes" id="UP001285616">
    <property type="component" value="Unassembled WGS sequence"/>
</dbReference>
<gene>
    <name evidence="6" type="ORF">D3C88_29670</name>
    <name evidence="7" type="ORF">EPS76_20130</name>
    <name evidence="5" type="ORF">FPI65_02100</name>
    <name evidence="3" type="ORF">GRC73_23190</name>
    <name evidence="4" type="ORF">HIE29_004391</name>
    <name evidence="8" type="ORF">OGM49_14995</name>
    <name evidence="2" type="ORF">R8O40_003967</name>
    <name evidence="9" type="ORF">V9Z47_16510</name>
</gene>
<dbReference type="EMBL" id="SCJN01000206">
    <property type="protein sequence ID" value="RXD12207.1"/>
    <property type="molecule type" value="Genomic_DNA"/>
</dbReference>
<evidence type="ECO:0000313" key="6">
    <source>
        <dbReference type="EMBL" id="RIB38351.1"/>
    </source>
</evidence>
<evidence type="ECO:0000313" key="11">
    <source>
        <dbReference type="Proteomes" id="UP000288730"/>
    </source>
</evidence>
<dbReference type="GeneID" id="86946923"/>
<accession>A0A061Y512</accession>
<dbReference type="SMR" id="A0A061Y512"/>
<name>A0A061Y512_ECOLX</name>
<dbReference type="CDD" id="cd03143">
    <property type="entry name" value="A4_beta-galactosidase_middle_domain"/>
    <property type="match status" value="1"/>
</dbReference>
<evidence type="ECO:0000313" key="3">
    <source>
        <dbReference type="EMBL" id="HAH4526865.1"/>
    </source>
</evidence>
<evidence type="ECO:0000313" key="12">
    <source>
        <dbReference type="Proteomes" id="UP000471490"/>
    </source>
</evidence>
<dbReference type="Proteomes" id="UP000288730">
    <property type="component" value="Unassembled WGS sequence"/>
</dbReference>
<dbReference type="Pfam" id="PF07090">
    <property type="entry name" value="GATase1_like"/>
    <property type="match status" value="1"/>
</dbReference>
<reference evidence="2" key="7">
    <citation type="submission" date="2024-02" db="EMBL/GenBank/DDBJ databases">
        <authorList>
            <consortium name="Clinical and Environmental Microbiology Branch: Whole genome sequencing antimicrobial resistance pathogens in the healthcare setting"/>
        </authorList>
    </citation>
    <scope>NUCLEOTIDE SEQUENCE</scope>
    <source>
        <strain evidence="2">1924188</strain>
    </source>
</reference>
<dbReference type="PIRSF" id="PIRSF034405">
    <property type="entry name" value="UCP034405"/>
    <property type="match status" value="1"/>
</dbReference>
<reference evidence="6 10" key="1">
    <citation type="journal article" date="2018" name="BMC Microbiol.">
        <title>Genome sequencing of strains of the most prevalent clonal group of O1:K1:H7 Escherichia coli that causes neonatal meningitis in France.</title>
        <authorList>
            <person name="Geslain G."/>
            <person name="Birgy A."/>
            <person name="Adiba S."/>
            <person name="Magnan M."/>
            <person name="Courroux C."/>
            <person name="Levy C."/>
            <person name="Cohen R."/>
            <person name="Bidet P."/>
            <person name="Bonacorsi S."/>
        </authorList>
    </citation>
    <scope>NUCLEOTIDE SEQUENCE [LARGE SCALE GENOMIC DNA]</scope>
    <source>
        <strain evidence="6 10">S308</strain>
    </source>
</reference>
<protein>
    <submittedName>
        <fullName evidence="5">Cytoplasmic protein</fullName>
    </submittedName>
    <submittedName>
        <fullName evidence="8">Glutamine amidotransferase</fullName>
    </submittedName>
</protein>
<reference evidence="8" key="6">
    <citation type="journal article" date="2023" name="Microorganisms">
        <title>Comparative Genomic Analysis of ST131 Subclade C2 of ESBL-Producing E. coli Isolates from Patients with Recurrent and Sporadic Urinary Tract Infections.</title>
        <authorList>
            <person name="Jaen-Luchoro D."/>
            <person name="Kahnamouei A."/>
            <person name="Yazdanshenas S."/>
            <person name="Lindblom A."/>
            <person name="Samuelsson E."/>
            <person name="Ahren C."/>
            <person name="Karami N."/>
        </authorList>
    </citation>
    <scope>NUCLEOTIDE SEQUENCE</scope>
    <source>
        <strain evidence="8">S7</strain>
    </source>
</reference>
<dbReference type="PANTHER" id="PTHR37947">
    <property type="entry name" value="BLL2462 PROTEIN"/>
    <property type="match status" value="1"/>
</dbReference>
<dbReference type="EMBL" id="VLTB01000044">
    <property type="protein sequence ID" value="NDR90119.1"/>
    <property type="molecule type" value="Genomic_DNA"/>
</dbReference>
<dbReference type="Proteomes" id="UP000284508">
    <property type="component" value="Unassembled WGS sequence"/>
</dbReference>
<dbReference type="AlphaFoldDB" id="A0A061Y512"/>
<evidence type="ECO:0000313" key="5">
    <source>
        <dbReference type="EMBL" id="NDR90119.1"/>
    </source>
</evidence>
<dbReference type="InterPro" id="IPR010768">
    <property type="entry name" value="GATase1-like"/>
</dbReference>
<evidence type="ECO:0000313" key="4">
    <source>
        <dbReference type="EMBL" id="HAH7770892.1"/>
    </source>
</evidence>
<evidence type="ECO:0000313" key="7">
    <source>
        <dbReference type="EMBL" id="RXD12207.1"/>
    </source>
</evidence>
<evidence type="ECO:0000313" key="8">
    <source>
        <dbReference type="EMBL" id="WLM94031.1"/>
    </source>
</evidence>
<proteinExistence type="predicted"/>
<keyword evidence="8" id="KW-0315">Glutamine amidotransferase</keyword>
<dbReference type="InterPro" id="IPR029062">
    <property type="entry name" value="Class_I_gatase-like"/>
</dbReference>
<organism evidence="5 12">
    <name type="scientific">Escherichia coli</name>
    <dbReference type="NCBI Taxonomy" id="562"/>
    <lineage>
        <taxon>Bacteria</taxon>
        <taxon>Pseudomonadati</taxon>
        <taxon>Pseudomonadota</taxon>
        <taxon>Gammaproteobacteria</taxon>
        <taxon>Enterobacterales</taxon>
        <taxon>Enterobacteriaceae</taxon>
        <taxon>Escherichia</taxon>
    </lineage>
</organism>
<dbReference type="Proteomes" id="UP001383096">
    <property type="component" value="Chromosome"/>
</dbReference>
<dbReference type="EMBL" id="ABONVU020000016">
    <property type="protein sequence ID" value="EMJ5255675.1"/>
    <property type="molecule type" value="Genomic_DNA"/>
</dbReference>
<reference evidence="5 12" key="5">
    <citation type="journal article" date="2020" name="Int. J. Nanomedicine">
        <title>Consequences Of Long-Term Bacteria's Exposure To Silver Nanoformulations With Different PhysicoChemical Properties.</title>
        <authorList>
            <person name="Kedziora A."/>
            <person name="Wernecki M."/>
            <person name="Korzekwa K."/>
            <person name="Speruda M."/>
            <person name="Gerasymchuk Y."/>
            <person name="Lukowiak A."/>
            <person name="Bugla-Ploskonska G."/>
        </authorList>
    </citation>
    <scope>NUCLEOTIDE SEQUENCE [LARGE SCALE GENOMIC DNA]</scope>
    <source>
        <strain evidence="5 12">ATCC 11230</strain>
    </source>
</reference>
<dbReference type="EMBL" id="DABBJX010000048">
    <property type="protein sequence ID" value="HAH4526865.1"/>
    <property type="molecule type" value="Genomic_DNA"/>
</dbReference>
<evidence type="ECO:0000259" key="1">
    <source>
        <dbReference type="Pfam" id="PF07090"/>
    </source>
</evidence>
<dbReference type="SUPFAM" id="SSF52317">
    <property type="entry name" value="Class I glutamine amidotransferase-like"/>
    <property type="match status" value="1"/>
</dbReference>
<dbReference type="OMA" id="SDCAPHW"/>
<dbReference type="InterPro" id="IPR017027">
    <property type="entry name" value="STM3548-like"/>
</dbReference>
<feature type="domain" description="Putative glutamine amidotransferase" evidence="1">
    <location>
        <begin position="9"/>
        <end position="250"/>
    </location>
</feature>
<dbReference type="EMBL" id="CP107128">
    <property type="protein sequence ID" value="WLM94031.1"/>
    <property type="molecule type" value="Genomic_DNA"/>
</dbReference>
<dbReference type="RefSeq" id="WP_001066372.1">
    <property type="nucleotide sequence ID" value="NZ_AP018784.2"/>
</dbReference>
<dbReference type="PANTHER" id="PTHR37947:SF1">
    <property type="entry name" value="BLL2462 PROTEIN"/>
    <property type="match status" value="1"/>
</dbReference>
<dbReference type="Gene3D" id="3.40.50.880">
    <property type="match status" value="1"/>
</dbReference>
<reference evidence="3" key="4">
    <citation type="submission" date="2019-12" db="EMBL/GenBank/DDBJ databases">
        <authorList>
            <consortium name="NCBI Pathogen Detection Project"/>
        </authorList>
    </citation>
    <scope>NUCLEOTIDE SEQUENCE</scope>
    <source>
        <strain evidence="4">C0382</strain>
        <strain evidence="3">EC00763</strain>
    </source>
</reference>
<sequence length="252" mass="28452">MNNTKKSLKVLFIGESWHIHMIHSKGYDSFTSSKYEEGATWLLQCLKNSQVDVTYMPAHTVQIAFPEDVAQLEQYDAIVISDIGSNTFLLQNDTFYQLRIKPNALELIKEYVNNGGGLLMIGGYLSFMGIEAKANYKNTVLADVLPVTMLDGDDRVEKPEGVIAQPSQPEHPVIKGFSEYPFFLGYNRAIAKENAEVVLTINNDPLLVFGNYHNGKIACFMSDCSPHWGTQQFMSWPFYTALWVNILTHIAR</sequence>
<dbReference type="Proteomes" id="UP001180189">
    <property type="component" value="Chromosome"/>
</dbReference>
<dbReference type="EMBL" id="CP146670">
    <property type="protein sequence ID" value="WWX69740.1"/>
    <property type="molecule type" value="Genomic_DNA"/>
</dbReference>
<reference evidence="3" key="2">
    <citation type="journal article" date="2018" name="Genome Biol.">
        <title>SKESA: strategic k-mer extension for scrupulous assemblies.</title>
        <authorList>
            <person name="Souvorov A."/>
            <person name="Agarwala R."/>
            <person name="Lipman D.J."/>
        </authorList>
    </citation>
    <scope>NUCLEOTIDE SEQUENCE [LARGE SCALE GENOMIC DNA]</scope>
    <source>
        <strain evidence="4">C0382</strain>
        <strain evidence="3">EC00763</strain>
    </source>
</reference>
<reference evidence="7 11" key="3">
    <citation type="submission" date="2019-01" db="EMBL/GenBank/DDBJ databases">
        <title>Genomic analysis of febrile catheter-associated UTI E. coli isolates.</title>
        <authorList>
            <person name="Potter R."/>
            <person name="Zou Z."/>
            <person name="Henderson J."/>
            <person name="Dantas G."/>
        </authorList>
    </citation>
    <scope>NUCLEOTIDE SEQUENCE [LARGE SCALE GENOMIC DNA]</scope>
    <source>
        <strain evidence="7 11">29_CAASB</strain>
    </source>
</reference>
<dbReference type="EMBL" id="QXHA01001799">
    <property type="protein sequence ID" value="RIB38351.1"/>
    <property type="molecule type" value="Genomic_DNA"/>
</dbReference>
<dbReference type="Proteomes" id="UP000471490">
    <property type="component" value="Unassembled WGS sequence"/>
</dbReference>